<name>A0ABM1QE39_CAMSA</name>
<dbReference type="InterPro" id="IPR045142">
    <property type="entry name" value="BCAS3-like"/>
</dbReference>
<dbReference type="Gene3D" id="2.130.10.10">
    <property type="entry name" value="YVTN repeat-like/Quinoprotein amine dehydrogenase"/>
    <property type="match status" value="2"/>
</dbReference>
<feature type="domain" description="BCAS3 WD40" evidence="2">
    <location>
        <begin position="557"/>
        <end position="930"/>
    </location>
</feature>
<dbReference type="PANTHER" id="PTHR13268:SF7">
    <property type="entry name" value="AUTOPHAGY-RELATED PROTEIN 18F"/>
    <property type="match status" value="1"/>
</dbReference>
<keyword evidence="3" id="KW-1185">Reference proteome</keyword>
<dbReference type="Pfam" id="PF21034">
    <property type="entry name" value="BCAS3_WD40"/>
    <property type="match status" value="2"/>
</dbReference>
<dbReference type="SMART" id="SM00320">
    <property type="entry name" value="WD40"/>
    <property type="match status" value="4"/>
</dbReference>
<dbReference type="PANTHER" id="PTHR13268">
    <property type="entry name" value="BREAST CARCINOMA AMPLIFIED SEQUENCE 3"/>
    <property type="match status" value="1"/>
</dbReference>
<protein>
    <submittedName>
        <fullName evidence="4">Autophagy-related protein 18f-like</fullName>
    </submittedName>
</protein>
<evidence type="ECO:0000313" key="3">
    <source>
        <dbReference type="Proteomes" id="UP000694864"/>
    </source>
</evidence>
<feature type="domain" description="BCAS3 WD40" evidence="2">
    <location>
        <begin position="81"/>
        <end position="459"/>
    </location>
</feature>
<dbReference type="Proteomes" id="UP000694864">
    <property type="component" value="Chromosome 2"/>
</dbReference>
<gene>
    <name evidence="4" type="primary">LOC104755072</name>
</gene>
<dbReference type="InterPro" id="IPR036322">
    <property type="entry name" value="WD40_repeat_dom_sf"/>
</dbReference>
<dbReference type="InterPro" id="IPR001680">
    <property type="entry name" value="WD40_rpt"/>
</dbReference>
<evidence type="ECO:0000313" key="4">
    <source>
        <dbReference type="RefSeq" id="XP_019085027.1"/>
    </source>
</evidence>
<evidence type="ECO:0000259" key="2">
    <source>
        <dbReference type="Pfam" id="PF21034"/>
    </source>
</evidence>
<dbReference type="GeneID" id="104755072"/>
<accession>A0ABM1QE39</accession>
<dbReference type="InterPro" id="IPR015943">
    <property type="entry name" value="WD40/YVTN_repeat-like_dom_sf"/>
</dbReference>
<reference evidence="3" key="1">
    <citation type="journal article" date="2014" name="Nat. Commun.">
        <title>The emerging biofuel crop Camelina sativa retains a highly undifferentiated hexaploid genome structure.</title>
        <authorList>
            <person name="Kagale S."/>
            <person name="Koh C."/>
            <person name="Nixon J."/>
            <person name="Bollina V."/>
            <person name="Clarke W.E."/>
            <person name="Tuteja R."/>
            <person name="Spillane C."/>
            <person name="Robinson S.J."/>
            <person name="Links M.G."/>
            <person name="Clarke C."/>
            <person name="Higgins E.E."/>
            <person name="Huebert T."/>
            <person name="Sharpe A.G."/>
            <person name="Parkin I.A."/>
        </authorList>
    </citation>
    <scope>NUCLEOTIDE SEQUENCE [LARGE SCALE GENOMIC DNA]</scope>
    <source>
        <strain evidence="3">cv. DH55</strain>
    </source>
</reference>
<evidence type="ECO:0000256" key="1">
    <source>
        <dbReference type="SAM" id="MobiDB-lite"/>
    </source>
</evidence>
<feature type="region of interest" description="Disordered" evidence="1">
    <location>
        <begin position="1"/>
        <end position="20"/>
    </location>
</feature>
<organism evidence="3 4">
    <name type="scientific">Camelina sativa</name>
    <name type="common">False flax</name>
    <name type="synonym">Myagrum sativum</name>
    <dbReference type="NCBI Taxonomy" id="90675"/>
    <lineage>
        <taxon>Eukaryota</taxon>
        <taxon>Viridiplantae</taxon>
        <taxon>Streptophyta</taxon>
        <taxon>Embryophyta</taxon>
        <taxon>Tracheophyta</taxon>
        <taxon>Spermatophyta</taxon>
        <taxon>Magnoliopsida</taxon>
        <taxon>eudicotyledons</taxon>
        <taxon>Gunneridae</taxon>
        <taxon>Pentapetalae</taxon>
        <taxon>rosids</taxon>
        <taxon>malvids</taxon>
        <taxon>Brassicales</taxon>
        <taxon>Brassicaceae</taxon>
        <taxon>Camelineae</taxon>
        <taxon>Camelina</taxon>
    </lineage>
</organism>
<dbReference type="RefSeq" id="XP_019085027.1">
    <property type="nucleotide sequence ID" value="XM_019229482.1"/>
</dbReference>
<dbReference type="SUPFAM" id="SSF50978">
    <property type="entry name" value="WD40 repeat-like"/>
    <property type="match status" value="2"/>
</dbReference>
<dbReference type="InterPro" id="IPR048382">
    <property type="entry name" value="BCAS3_WD40"/>
</dbReference>
<proteinExistence type="predicted"/>
<sequence length="1069" mass="115139">MRKNGDGSSPKSPDGGVVSRSARSSFRALSNCLRVISSGASTVARSAVSAASSAVRDVDSHHDQVLWAGFDKLEKEDGDARRVLLLAFQSGFQVWDVEDTENVHVIVSAYDGQASFMQMLPNPLNSGVLDDRFYESRPLLAVCGDSSWEDKSSKQISSEDPGSETVVVPTNVYVYSLKSQSYVQTLKFRSTVYSVRCSSRIVAVLQAAQIHCFDASTLEMDYTIVTNSIVCGSLGVGYGPLAVGPRWIAYSGSRIADSSSAIFTSELLSLSSSPSVAQFARESSKQLASGIVNLGDKGYKSLSRYCSEVLPNPYIPGLKSIGVVNENVPDADSIGMVIVKDITNKSVITQFKAHKSPISALCFDPSGMLLVSASIQGHNINVFRIMPTISTSKDVNPKTFAHLFRLQRGFTNAVIQDICFSNDSNLIVVSSSRGTSHLFEINPEKEGDTPVPLSAINRIRSKNSSGWIGTMSDAASAAAGMVGGSVPGAITSSFCYSDEKSNNNYYGSPVDFCSKTNLLVFAPSGCLTQYALREHSVGVGHENALLLLLVLWAGFDKLEKEDGDARRVLLLAFQSGFQVWDVEDTENVHVIVSAYDGQASFMQMLPNPLNSGVLDDRFYESRPLLAVCGDSSWEDKSSKQISSEDPGSETVVVPTNVYVYSLKSQSYVQTLKFRSTVYSVRCSSRIVAVLQAAQIHCFDASTLEMDYTIVTNSIVCGSLGVGYGPLAVGPRWIAYSGSRIADSSSAIFTSELLSLSSSPSVAQFARESSKQLASGIVNLGDKGYKSLSRYCSEVLPNPYIPGLKSIGVVNENVPDADSIGMVIVKDITNKSVITQFKAHKSPISALCFDPSGMLLVSASIQGHNINVFRIMPTISTSKDVNPKTFAHLFRLQRGFTNAVIQDICFSNDSNLIVVSSSRGTSHLFEINPEKEGDSPVPLSAINRIRSKNSSGWIGTMSDAASAAAGMVGGSVPGAITSSFCYSDEKSNNNYYGSPVDFCSKTNLLVFAPSGCLTQYALREHSVGVGHENAAMTGFDFESGLETEGKLAWTLEVKCFRRLLENRALRKLGK</sequence>
<reference evidence="4" key="2">
    <citation type="submission" date="2025-08" db="UniProtKB">
        <authorList>
            <consortium name="RefSeq"/>
        </authorList>
    </citation>
    <scope>IDENTIFICATION</scope>
    <source>
        <tissue evidence="4">Leaf</tissue>
    </source>
</reference>